<sequence>MTVQITVPDWVVHRGDERSKRSTIYSLSVHPDGSRLATGGLDTKIRVWATAPVLEERAAEDAAEPRLLSTLARHTGAVLAVRWSHSGRYLASGSDDTVALIWDLDTSGIGSGLVFGSAETNLEHWRPHRRLPGHESDVTDVAWSENDAYLATSGLDSLVIVWSGSTFDRLRTIRGHQGFVKGLAFDPVDQFLASSSDDRTVKIWRISDWGLEASITAPFENSPSSTFFHRGSWTPDGANLLASNAMNGPVFVASVVRRLQWSSDISLVGHENAVTVAACSPRLFRTEGGGVATAVALGSQDQGVSVWITGHPRPVMAARDVFERHVMDLSWSSDGYTLYACSSDGAVASFVFTPAELGEAVPEDELQTLRKAYGYVPKTRAAHSASAALPGRAGAQERPHMLTVRPSAPGERLKQQISRNADGKRRIRPTLLAGDAAPADAFAAPSAKRSADVLASFPGAGGRALGSEKRAALAAESLAVSLPKSGPSGLRTPNVQTALRVPCTYGAVDVRNHTEQASEIALVDKDEQVQWLDFVPSPVVGAVACEAFVAASLADGTLLWYSPRGPRLSTLVLSVPCLELACHGSVLGAVSCDGEVRRWDVARGTALPGSARLPHGADVHKFYVHTNGVPVVVLSNALAVGLDPEKNALLTLSSAWLAQHSTAWDATGAAREPVRSIESEVAALRSTHASSVSTHPEFALAATLRHLETRIAAAELLESANEYRQAVHALARQLAEQGIRNQAEDLLRSLLGPIYYQPGVQPAWKASVCGLPKRELLASVLSVMGTNKALAELVQHVESLLRAVST</sequence>
<dbReference type="GO" id="GO:0006355">
    <property type="term" value="P:regulation of DNA-templated transcription"/>
    <property type="evidence" value="ECO:0007669"/>
    <property type="project" value="InterPro"/>
</dbReference>
<evidence type="ECO:0000256" key="10">
    <source>
        <dbReference type="PROSITE-ProRule" id="PRU00221"/>
    </source>
</evidence>
<keyword evidence="9 11" id="KW-0539">Nucleus</keyword>
<dbReference type="CDD" id="cd00200">
    <property type="entry name" value="WD40"/>
    <property type="match status" value="1"/>
</dbReference>
<keyword evidence="6 11" id="KW-0156">Chromatin regulator</keyword>
<reference evidence="14" key="1">
    <citation type="submission" date="2023-03" db="EMBL/GenBank/DDBJ databases">
        <title>Mating type loci evolution in Malassezia.</title>
        <authorList>
            <person name="Coelho M.A."/>
        </authorList>
    </citation>
    <scope>NUCLEOTIDE SEQUENCE</scope>
    <source>
        <strain evidence="14">CBS 9431</strain>
    </source>
</reference>
<dbReference type="GO" id="GO:0006351">
    <property type="term" value="P:DNA-templated transcription"/>
    <property type="evidence" value="ECO:0007669"/>
    <property type="project" value="InterPro"/>
</dbReference>
<evidence type="ECO:0000256" key="11">
    <source>
        <dbReference type="RuleBase" id="RU364014"/>
    </source>
</evidence>
<evidence type="ECO:0000256" key="9">
    <source>
        <dbReference type="ARBA" id="ARBA00023242"/>
    </source>
</evidence>
<evidence type="ECO:0000256" key="4">
    <source>
        <dbReference type="ARBA" id="ARBA00022574"/>
    </source>
</evidence>
<comment type="subcellular location">
    <subcellularLocation>
        <location evidence="1 11">Nucleus</location>
    </subcellularLocation>
</comment>
<dbReference type="Gene3D" id="2.130.10.10">
    <property type="entry name" value="YVTN repeat-like/Quinoprotein amine dehydrogenase"/>
    <property type="match status" value="2"/>
</dbReference>
<dbReference type="Pfam" id="PF24105">
    <property type="entry name" value="Beta-prop_CAF1B_HIR1"/>
    <property type="match status" value="1"/>
</dbReference>
<dbReference type="GeneID" id="85226487"/>
<dbReference type="InterPro" id="IPR011494">
    <property type="entry name" value="HIRA-like_C"/>
</dbReference>
<evidence type="ECO:0000256" key="2">
    <source>
        <dbReference type="ARBA" id="ARBA00007306"/>
    </source>
</evidence>
<dbReference type="GO" id="GO:0000417">
    <property type="term" value="C:HIR complex"/>
    <property type="evidence" value="ECO:0007669"/>
    <property type="project" value="TreeGrafter"/>
</dbReference>
<evidence type="ECO:0000256" key="3">
    <source>
        <dbReference type="ARBA" id="ARBA00022491"/>
    </source>
</evidence>
<feature type="repeat" description="WD" evidence="10">
    <location>
        <begin position="173"/>
        <end position="207"/>
    </location>
</feature>
<dbReference type="InterPro" id="IPR055410">
    <property type="entry name" value="Beta-prop_CAF1B_HIR1"/>
</dbReference>
<dbReference type="PROSITE" id="PS50294">
    <property type="entry name" value="WD_REPEATS_REGION"/>
    <property type="match status" value="4"/>
</dbReference>
<evidence type="ECO:0000313" key="15">
    <source>
        <dbReference type="Proteomes" id="UP001217754"/>
    </source>
</evidence>
<dbReference type="PANTHER" id="PTHR13831">
    <property type="entry name" value="MEMBER OF THE HIR1 FAMILY OF WD-REPEAT PROTEINS"/>
    <property type="match status" value="1"/>
</dbReference>
<evidence type="ECO:0000256" key="7">
    <source>
        <dbReference type="ARBA" id="ARBA00023015"/>
    </source>
</evidence>
<dbReference type="PROSITE" id="PS50082">
    <property type="entry name" value="WD_REPEATS_2"/>
    <property type="match status" value="4"/>
</dbReference>
<feature type="repeat" description="WD" evidence="10">
    <location>
        <begin position="71"/>
        <end position="106"/>
    </location>
</feature>
<dbReference type="RefSeq" id="XP_060122752.1">
    <property type="nucleotide sequence ID" value="XM_060266769.1"/>
</dbReference>
<dbReference type="GO" id="GO:0000785">
    <property type="term" value="C:chromatin"/>
    <property type="evidence" value="ECO:0007669"/>
    <property type="project" value="TreeGrafter"/>
</dbReference>
<keyword evidence="15" id="KW-1185">Reference proteome</keyword>
<dbReference type="InterPro" id="IPR019775">
    <property type="entry name" value="WD40_repeat_CS"/>
</dbReference>
<dbReference type="PROSITE" id="PS00678">
    <property type="entry name" value="WD_REPEATS_1"/>
    <property type="match status" value="1"/>
</dbReference>
<keyword evidence="7 11" id="KW-0805">Transcription regulation</keyword>
<feature type="domain" description="Protein HIRA-like C-terminal" evidence="12">
    <location>
        <begin position="568"/>
        <end position="750"/>
    </location>
</feature>
<dbReference type="Pfam" id="PF07569">
    <property type="entry name" value="Hira"/>
    <property type="match status" value="1"/>
</dbReference>
<feature type="repeat" description="WD" evidence="10">
    <location>
        <begin position="131"/>
        <end position="172"/>
    </location>
</feature>
<dbReference type="InterPro" id="IPR031120">
    <property type="entry name" value="HIR1-like"/>
</dbReference>
<dbReference type="InterPro" id="IPR015943">
    <property type="entry name" value="WD40/YVTN_repeat-like_dom_sf"/>
</dbReference>
<keyword evidence="4 10" id="KW-0853">WD repeat</keyword>
<comment type="function">
    <text evidence="11">Required for replication-independent chromatin assembly and for the periodic repression of histone gene transcription during the cell cycle.</text>
</comment>
<dbReference type="Proteomes" id="UP001217754">
    <property type="component" value="Chromosome 5"/>
</dbReference>
<proteinExistence type="inferred from homology"/>
<keyword evidence="3 11" id="KW-0678">Repressor</keyword>
<organism evidence="14 15">
    <name type="scientific">Malassezia japonica</name>
    <dbReference type="NCBI Taxonomy" id="223818"/>
    <lineage>
        <taxon>Eukaryota</taxon>
        <taxon>Fungi</taxon>
        <taxon>Dikarya</taxon>
        <taxon>Basidiomycota</taxon>
        <taxon>Ustilaginomycotina</taxon>
        <taxon>Malasseziomycetes</taxon>
        <taxon>Malasseziales</taxon>
        <taxon>Malasseziaceae</taxon>
        <taxon>Malassezia</taxon>
    </lineage>
</organism>
<evidence type="ECO:0000256" key="6">
    <source>
        <dbReference type="ARBA" id="ARBA00022853"/>
    </source>
</evidence>
<evidence type="ECO:0000313" key="14">
    <source>
        <dbReference type="EMBL" id="WFD39855.1"/>
    </source>
</evidence>
<dbReference type="InterPro" id="IPR001680">
    <property type="entry name" value="WD40_rpt"/>
</dbReference>
<comment type="similarity">
    <text evidence="2 11">Belongs to the WD repeat HIR1 family.</text>
</comment>
<evidence type="ECO:0000256" key="1">
    <source>
        <dbReference type="ARBA" id="ARBA00004123"/>
    </source>
</evidence>
<evidence type="ECO:0000259" key="12">
    <source>
        <dbReference type="Pfam" id="PF07569"/>
    </source>
</evidence>
<name>A0AAF0JB43_9BASI</name>
<dbReference type="SUPFAM" id="SSF50978">
    <property type="entry name" value="WD40 repeat-like"/>
    <property type="match status" value="1"/>
</dbReference>
<protein>
    <recommendedName>
        <fullName evidence="11">Protein HIR</fullName>
    </recommendedName>
</protein>
<gene>
    <name evidence="14" type="primary">HIR1</name>
    <name evidence="14" type="ORF">MJAP1_002836</name>
</gene>
<keyword evidence="5 11" id="KW-0677">Repeat</keyword>
<evidence type="ECO:0000256" key="5">
    <source>
        <dbReference type="ARBA" id="ARBA00022737"/>
    </source>
</evidence>
<feature type="domain" description="CAF1B/HIR1 beta-propeller" evidence="13">
    <location>
        <begin position="32"/>
        <end position="357"/>
    </location>
</feature>
<accession>A0AAF0JB43</accession>
<evidence type="ECO:0000259" key="13">
    <source>
        <dbReference type="Pfam" id="PF24105"/>
    </source>
</evidence>
<feature type="repeat" description="WD" evidence="10">
    <location>
        <begin position="17"/>
        <end position="48"/>
    </location>
</feature>
<evidence type="ECO:0000256" key="8">
    <source>
        <dbReference type="ARBA" id="ARBA00023163"/>
    </source>
</evidence>
<dbReference type="SMART" id="SM00320">
    <property type="entry name" value="WD40"/>
    <property type="match status" value="7"/>
</dbReference>
<dbReference type="GO" id="GO:0005634">
    <property type="term" value="C:nucleus"/>
    <property type="evidence" value="ECO:0007669"/>
    <property type="project" value="UniProtKB-SubCell"/>
</dbReference>
<dbReference type="PANTHER" id="PTHR13831:SF0">
    <property type="entry name" value="PROTEIN HIRA"/>
    <property type="match status" value="1"/>
</dbReference>
<dbReference type="GO" id="GO:0031491">
    <property type="term" value="F:nucleosome binding"/>
    <property type="evidence" value="ECO:0007669"/>
    <property type="project" value="TreeGrafter"/>
</dbReference>
<keyword evidence="8 11" id="KW-0804">Transcription</keyword>
<dbReference type="AlphaFoldDB" id="A0AAF0JB43"/>
<dbReference type="InterPro" id="IPR036322">
    <property type="entry name" value="WD40_repeat_dom_sf"/>
</dbReference>
<dbReference type="GO" id="GO:0006338">
    <property type="term" value="P:chromatin remodeling"/>
    <property type="evidence" value="ECO:0007669"/>
    <property type="project" value="InterPro"/>
</dbReference>
<dbReference type="EMBL" id="CP119962">
    <property type="protein sequence ID" value="WFD39855.1"/>
    <property type="molecule type" value="Genomic_DNA"/>
</dbReference>